<evidence type="ECO:0000313" key="2">
    <source>
        <dbReference type="Proteomes" id="UP000637578"/>
    </source>
</evidence>
<keyword evidence="2" id="KW-1185">Reference proteome</keyword>
<dbReference type="RefSeq" id="WP_189055944.1">
    <property type="nucleotide sequence ID" value="NZ_BMMK01000006.1"/>
</dbReference>
<dbReference type="EMBL" id="BMMK01000006">
    <property type="protein sequence ID" value="GGM47763.1"/>
    <property type="molecule type" value="Genomic_DNA"/>
</dbReference>
<gene>
    <name evidence="1" type="ORF">GCM10012275_18520</name>
</gene>
<accession>A0A8J3CCA2</accession>
<organism evidence="1 2">
    <name type="scientific">Longimycelium tulufanense</name>
    <dbReference type="NCBI Taxonomy" id="907463"/>
    <lineage>
        <taxon>Bacteria</taxon>
        <taxon>Bacillati</taxon>
        <taxon>Actinomycetota</taxon>
        <taxon>Actinomycetes</taxon>
        <taxon>Pseudonocardiales</taxon>
        <taxon>Pseudonocardiaceae</taxon>
        <taxon>Longimycelium</taxon>
    </lineage>
</organism>
<dbReference type="AlphaFoldDB" id="A0A8J3CCA2"/>
<reference evidence="1" key="2">
    <citation type="submission" date="2020-09" db="EMBL/GenBank/DDBJ databases">
        <authorList>
            <person name="Sun Q."/>
            <person name="Zhou Y."/>
        </authorList>
    </citation>
    <scope>NUCLEOTIDE SEQUENCE</scope>
    <source>
        <strain evidence="1">CGMCC 4.5737</strain>
    </source>
</reference>
<reference evidence="1" key="1">
    <citation type="journal article" date="2014" name="Int. J. Syst. Evol. Microbiol.">
        <title>Complete genome sequence of Corynebacterium casei LMG S-19264T (=DSM 44701T), isolated from a smear-ripened cheese.</title>
        <authorList>
            <consortium name="US DOE Joint Genome Institute (JGI-PGF)"/>
            <person name="Walter F."/>
            <person name="Albersmeier A."/>
            <person name="Kalinowski J."/>
            <person name="Ruckert C."/>
        </authorList>
    </citation>
    <scope>NUCLEOTIDE SEQUENCE</scope>
    <source>
        <strain evidence="1">CGMCC 4.5737</strain>
    </source>
</reference>
<evidence type="ECO:0000313" key="1">
    <source>
        <dbReference type="EMBL" id="GGM47763.1"/>
    </source>
</evidence>
<proteinExistence type="predicted"/>
<dbReference type="Proteomes" id="UP000637578">
    <property type="component" value="Unassembled WGS sequence"/>
</dbReference>
<name>A0A8J3CCA2_9PSEU</name>
<sequence length="48" mass="5368">MNLAAKLRARRAKSRTRRAVARAIDSAATPALRHELMVIAQQQVNSLR</sequence>
<protein>
    <submittedName>
        <fullName evidence="1">Uncharacterized protein</fullName>
    </submittedName>
</protein>
<comment type="caution">
    <text evidence="1">The sequence shown here is derived from an EMBL/GenBank/DDBJ whole genome shotgun (WGS) entry which is preliminary data.</text>
</comment>